<accession>A0A449BK32</accession>
<dbReference type="RefSeq" id="WP_035368433.1">
    <property type="nucleotide sequence ID" value="NZ_LR215050.1"/>
</dbReference>
<keyword evidence="2" id="KW-1185">Reference proteome</keyword>
<dbReference type="Pfam" id="PF18952">
    <property type="entry name" value="DUF5696"/>
    <property type="match status" value="1"/>
</dbReference>
<proteinExistence type="predicted"/>
<sequence length="869" mass="98503">MNTLLKKIIISVLAVALVAFLVIGIPLKNTKYTYATTQSFTKDGFVESMELSNTEKLVAENGKYQLFIDETTSYITLVDKVSGTKWQSNPTIEDPTEPIIAAKNKQKATLEYSYYNDAGSITSVNNYTLSIYHPASVTTPEGQRTFAIKYIESENAVQVLYTMKNLEISFLYFPKYLSEAQLAEFESRDANRLKSLAYTKYEEKDMNGDGQFTDDEKFYFIEKYDSSMTLLLKRNLYEILYTKYGYTLDRVAEENALHEIFDEEERVEFQMAVQIKLLDSGIEAKILRESIVEVGAHLAEVSLYPLFGTAIAIDEENKPTEGYLVVPDGAGAVIEFNNTKTSQNAYRKRLYGTDLSLMPFSMPEEQQKINIPVYGMVKKNVGGFAAIITEGDAMAYINADISGRIDAYNKIYTSFQLRETESVVLGTGYNRYGVTLWTKDIVKSDFAVNYTFLKGNENSYVGIANVYRNYLINNLGMEQKDNTTKTVLTAEFIGAFDKQSFFLGVPYSTLDSLTTFEQAKEIIEKLQDRNVTHLNVSYLGVSNGGLSNLMFDRNEVADVLGGKSGLDSLNTYLNDLDIDLYQHANFVTTTKYRGFVDSFRYNSMRVRGSSAMYFVYHVPSKLPSSEFDKENILDQYVLNPLLYEAMYKNFTKQSNVSGLALDFVGSSLASHYDYNKTLYKQDALNLQKNLLEIMNEEILLSNPLGFALPYASFVNDLPTETTLYALIDYQIPLLQLVLSGLVDYTSESINLTSNRSTQYQFLKVLETGSNLKYTLSYESSQKLLNTKHNQYMSTHYVNWLDQIENQIEIVDSLKLHEGVLVNHERLQNNVYKVTYSNGLEIMINYNQYAVTVGTHHVTGMNYVVIGGAN</sequence>
<dbReference type="EMBL" id="LR215050">
    <property type="protein sequence ID" value="VEU82808.1"/>
    <property type="molecule type" value="Genomic_DNA"/>
</dbReference>
<evidence type="ECO:0000313" key="1">
    <source>
        <dbReference type="EMBL" id="VEU82808.1"/>
    </source>
</evidence>
<name>A0A449BK32_9MOLU</name>
<gene>
    <name evidence="1" type="ORF">NCTC10172_00832</name>
</gene>
<dbReference type="AlphaFoldDB" id="A0A449BK32"/>
<reference evidence="1 2" key="1">
    <citation type="submission" date="2019-01" db="EMBL/GenBank/DDBJ databases">
        <authorList>
            <consortium name="Pathogen Informatics"/>
        </authorList>
    </citation>
    <scope>NUCLEOTIDE SEQUENCE [LARGE SCALE GENOMIC DNA]</scope>
    <source>
        <strain evidence="1 2">NCTC10172</strain>
    </source>
</reference>
<dbReference type="InterPro" id="IPR043751">
    <property type="entry name" value="DUF5696"/>
</dbReference>
<dbReference type="KEGG" id="ahk:NCTC10172_00832"/>
<evidence type="ECO:0000313" key="2">
    <source>
        <dbReference type="Proteomes" id="UP000290909"/>
    </source>
</evidence>
<organism evidence="1 2">
    <name type="scientific">Acholeplasma hippikon</name>
    <dbReference type="NCBI Taxonomy" id="264636"/>
    <lineage>
        <taxon>Bacteria</taxon>
        <taxon>Bacillati</taxon>
        <taxon>Mycoplasmatota</taxon>
        <taxon>Mollicutes</taxon>
        <taxon>Acholeplasmatales</taxon>
        <taxon>Acholeplasmataceae</taxon>
        <taxon>Acholeplasma</taxon>
    </lineage>
</organism>
<dbReference type="Proteomes" id="UP000290909">
    <property type="component" value="Chromosome"/>
</dbReference>
<dbReference type="STRING" id="1408416.GCA_000702765_00270"/>
<protein>
    <submittedName>
        <fullName evidence="1">Uncharacterized protein</fullName>
    </submittedName>
</protein>